<evidence type="ECO:0000313" key="2">
    <source>
        <dbReference type="EMBL" id="NEJ74877.1"/>
    </source>
</evidence>
<accession>A0A7K3UMH2</accession>
<reference evidence="2 3" key="1">
    <citation type="submission" date="2019-12" db="EMBL/GenBank/DDBJ databases">
        <title>Rhizobium genotypes associated with high levels of biological nitrogen fixation by grain legumes in a temperate-maritime cropping system.</title>
        <authorList>
            <person name="Maluk M."/>
            <person name="Francesc Ferrando Molina F."/>
            <person name="Lopez Del Egido L."/>
            <person name="Lafos M."/>
            <person name="Langarica-Fuentes A."/>
            <person name="Gebre Yohannes G."/>
            <person name="Young M.W."/>
            <person name="Martin P."/>
            <person name="Gantlett R."/>
            <person name="Kenicer G."/>
            <person name="Hawes C."/>
            <person name="Begg G.S."/>
            <person name="Quilliam R.S."/>
            <person name="Squire G.R."/>
            <person name="Poole P.S."/>
            <person name="Young P.W."/>
            <person name="Iannetta P.M."/>
            <person name="James E.K."/>
        </authorList>
    </citation>
    <scope>NUCLEOTIDE SEQUENCE [LARGE SCALE GENOMIC DNA]</scope>
    <source>
        <strain evidence="2 3">JHI366</strain>
    </source>
</reference>
<feature type="transmembrane region" description="Helical" evidence="1">
    <location>
        <begin position="69"/>
        <end position="90"/>
    </location>
</feature>
<name>A0A7K3UMH2_9HYPH</name>
<evidence type="ECO:0000256" key="1">
    <source>
        <dbReference type="SAM" id="Phobius"/>
    </source>
</evidence>
<proteinExistence type="predicted"/>
<feature type="transmembrane region" description="Helical" evidence="1">
    <location>
        <begin position="37"/>
        <end position="62"/>
    </location>
</feature>
<dbReference type="Proteomes" id="UP000471753">
    <property type="component" value="Unassembled WGS sequence"/>
</dbReference>
<dbReference type="AlphaFoldDB" id="A0A7K3UMH2"/>
<sequence>MPEQANSSDKFTWTYALWLLPLSAQYWLDRLVPQWDWWIAGLIILTATLVAIAGSICINLMLRRWRRVVSLLTASLLLIVLLRILAAAGITPDSVRFAWTKQEYLAEIRRTDPSGEEQRFRTFAWDDRFRDKTYSTLVYDESDEIALPNGEQSTAWQQRLQKSCSERKECVNLGPGPGEYIIVRKIGEHFYILDDSLPDAFP</sequence>
<dbReference type="EMBL" id="WUFT01000040">
    <property type="protein sequence ID" value="NEJ74877.1"/>
    <property type="molecule type" value="Genomic_DNA"/>
</dbReference>
<protein>
    <submittedName>
        <fullName evidence="2">Uncharacterized protein</fullName>
    </submittedName>
</protein>
<keyword evidence="1" id="KW-0812">Transmembrane</keyword>
<keyword evidence="1" id="KW-0472">Membrane</keyword>
<evidence type="ECO:0000313" key="3">
    <source>
        <dbReference type="Proteomes" id="UP000471753"/>
    </source>
</evidence>
<keyword evidence="1" id="KW-1133">Transmembrane helix</keyword>
<comment type="caution">
    <text evidence="2">The sequence shown here is derived from an EMBL/GenBank/DDBJ whole genome shotgun (WGS) entry which is preliminary data.</text>
</comment>
<organism evidence="2 3">
    <name type="scientific">Rhizobium phaseoli</name>
    <dbReference type="NCBI Taxonomy" id="396"/>
    <lineage>
        <taxon>Bacteria</taxon>
        <taxon>Pseudomonadati</taxon>
        <taxon>Pseudomonadota</taxon>
        <taxon>Alphaproteobacteria</taxon>
        <taxon>Hyphomicrobiales</taxon>
        <taxon>Rhizobiaceae</taxon>
        <taxon>Rhizobium/Agrobacterium group</taxon>
        <taxon>Rhizobium</taxon>
    </lineage>
</organism>
<dbReference type="RefSeq" id="WP_164016452.1">
    <property type="nucleotide sequence ID" value="NZ_WUFT01000040.1"/>
</dbReference>
<gene>
    <name evidence="2" type="ORF">GR197_30910</name>
</gene>